<evidence type="ECO:0000313" key="3">
    <source>
        <dbReference type="Proteomes" id="UP000027265"/>
    </source>
</evidence>
<dbReference type="STRING" id="933084.A0A067Q495"/>
<proteinExistence type="predicted"/>
<name>A0A067Q495_9AGAM</name>
<dbReference type="HOGENOM" id="CLU_063497_0_0_1"/>
<gene>
    <name evidence="2" type="ORF">JAAARDRAFT_128809</name>
</gene>
<reference evidence="3" key="1">
    <citation type="journal article" date="2014" name="Proc. Natl. Acad. Sci. U.S.A.">
        <title>Extensive sampling of basidiomycete genomes demonstrates inadequacy of the white-rot/brown-rot paradigm for wood decay fungi.</title>
        <authorList>
            <person name="Riley R."/>
            <person name="Salamov A.A."/>
            <person name="Brown D.W."/>
            <person name="Nagy L.G."/>
            <person name="Floudas D."/>
            <person name="Held B.W."/>
            <person name="Levasseur A."/>
            <person name="Lombard V."/>
            <person name="Morin E."/>
            <person name="Otillar R."/>
            <person name="Lindquist E.A."/>
            <person name="Sun H."/>
            <person name="LaButti K.M."/>
            <person name="Schmutz J."/>
            <person name="Jabbour D."/>
            <person name="Luo H."/>
            <person name="Baker S.E."/>
            <person name="Pisabarro A.G."/>
            <person name="Walton J.D."/>
            <person name="Blanchette R.A."/>
            <person name="Henrissat B."/>
            <person name="Martin F."/>
            <person name="Cullen D."/>
            <person name="Hibbett D.S."/>
            <person name="Grigoriev I.V."/>
        </authorList>
    </citation>
    <scope>NUCLEOTIDE SEQUENCE [LARGE SCALE GENOMIC DNA]</scope>
    <source>
        <strain evidence="3">MUCL 33604</strain>
    </source>
</reference>
<protein>
    <recommendedName>
        <fullName evidence="4">Lipid droplet-associated perilipin protein</fullName>
    </recommendedName>
</protein>
<feature type="region of interest" description="Disordered" evidence="1">
    <location>
        <begin position="329"/>
        <end position="365"/>
    </location>
</feature>
<sequence length="365" mass="40316">MATETQTESQPAQLTVLNRIYSIPLINDSLTTLDSYLAQNAYTQRPYATAQGLTQTAYHRLGEPLQVRLAPILVKADGYANAGLDVVEKRYPYPFQVKTEEIVKHVRETSDHARDVVDKTIEERVRSPVVGVAQGIDQRFAPLVDVYEVYVNKIHSSAPESPSSPSTDAAQYQYQRAYCLTKNLRDTLYVYSNEQIKQLQSQSVLVQRATATAQNISDVASSSIHSAQQRVQSLSDVMIQELQKIQQASTSTLPSHLQHSLQDLTQNLHTTINDLSAILTEKDVPLSQKVGKISTLVQDRVHPVLEATSERVNVMISVVTGKVEKAKEETEETVEVAEDRGKSYAQAVQEGNGEASTANGNGHAQ</sequence>
<keyword evidence="3" id="KW-1185">Reference proteome</keyword>
<dbReference type="InParanoid" id="A0A067Q495"/>
<dbReference type="EMBL" id="KL197717">
    <property type="protein sequence ID" value="KDQ58322.1"/>
    <property type="molecule type" value="Genomic_DNA"/>
</dbReference>
<feature type="compositionally biased region" description="Polar residues" evidence="1">
    <location>
        <begin position="354"/>
        <end position="365"/>
    </location>
</feature>
<evidence type="ECO:0008006" key="4">
    <source>
        <dbReference type="Google" id="ProtNLM"/>
    </source>
</evidence>
<evidence type="ECO:0000313" key="2">
    <source>
        <dbReference type="EMBL" id="KDQ58322.1"/>
    </source>
</evidence>
<dbReference type="OrthoDB" id="376826at2759"/>
<dbReference type="AlphaFoldDB" id="A0A067Q495"/>
<organism evidence="2 3">
    <name type="scientific">Jaapia argillacea MUCL 33604</name>
    <dbReference type="NCBI Taxonomy" id="933084"/>
    <lineage>
        <taxon>Eukaryota</taxon>
        <taxon>Fungi</taxon>
        <taxon>Dikarya</taxon>
        <taxon>Basidiomycota</taxon>
        <taxon>Agaricomycotina</taxon>
        <taxon>Agaricomycetes</taxon>
        <taxon>Agaricomycetidae</taxon>
        <taxon>Jaapiales</taxon>
        <taxon>Jaapiaceae</taxon>
        <taxon>Jaapia</taxon>
    </lineage>
</organism>
<accession>A0A067Q495</accession>
<evidence type="ECO:0000256" key="1">
    <source>
        <dbReference type="SAM" id="MobiDB-lite"/>
    </source>
</evidence>
<dbReference type="Proteomes" id="UP000027265">
    <property type="component" value="Unassembled WGS sequence"/>
</dbReference>